<dbReference type="GO" id="GO:0004527">
    <property type="term" value="F:exonuclease activity"/>
    <property type="evidence" value="ECO:0007669"/>
    <property type="project" value="UniProtKB-KW"/>
</dbReference>
<dbReference type="AlphaFoldDB" id="A0A4Y4CXQ4"/>
<organism evidence="13 14">
    <name type="scientific">Zoogloea ramigera</name>
    <dbReference type="NCBI Taxonomy" id="350"/>
    <lineage>
        <taxon>Bacteria</taxon>
        <taxon>Pseudomonadati</taxon>
        <taxon>Pseudomonadota</taxon>
        <taxon>Betaproteobacteria</taxon>
        <taxon>Rhodocyclales</taxon>
        <taxon>Zoogloeaceae</taxon>
        <taxon>Zoogloea</taxon>
    </lineage>
</organism>
<keyword evidence="8" id="KW-0269">Exonuclease</keyword>
<dbReference type="GO" id="GO:0051607">
    <property type="term" value="P:defense response to virus"/>
    <property type="evidence" value="ECO:0007669"/>
    <property type="project" value="UniProtKB-KW"/>
</dbReference>
<evidence type="ECO:0000256" key="5">
    <source>
        <dbReference type="ARBA" id="ARBA00022741"/>
    </source>
</evidence>
<dbReference type="RefSeq" id="WP_141355033.1">
    <property type="nucleotide sequence ID" value="NZ_BJNV01000117.1"/>
</dbReference>
<dbReference type="OrthoDB" id="9768769at2"/>
<evidence type="ECO:0000256" key="11">
    <source>
        <dbReference type="ARBA" id="ARBA00032922"/>
    </source>
</evidence>
<sequence>MNAQHPQLAASSRVAFAAFLHDLGKFAERAALADIDRERLDAHITQYCPFREGRYHSHRHAAWTALMFERIEAHAPDLVRGDMAPFASRSGGADITDSLVNAAAMHHKPASFLQWVIATADRVASGFEPDEFERYNAGEDKTDTGRNHYQARQLTLFEQIRLGTAARPARPAWRYPLQALTPLSIFPVPAAGYEPAADAPAQAEYRTLWSDFLASLDAIPRAHRQNWPLWLDHFDTAWLSFTHAIPSATAFGVKPDVSLYDHSKTTAALATALWRWHAAVSAADSAAASALQARSDWDEAKFLLVQGDFFGIQDFIFADGAETNRSAARLLRGRSFQVSLFTELAALRVLEACGLPPTSQITNAAGKFLIVAPNTEDVRTALAALRAELDAWFLTHGFGQAGIGLVTRPASCNDFLKGRFRSLIEALFADLEEAKLQRFDLTGAAPAVLDADYPHGTCPFNGRLPADSQGAAPLSRDQIALGTQLARQDRLLIARDAAALRSGGVRLLEMPVFGYRVAFTGDEDLSGRFGELARQGQLVRCWDFSLPETLDAPLWHGYARRYINAYVPLFRDVDIVTASKYAGTAADEDDAPTPGQGKTLNHIACEDRRPRPGDGAGWQGQVALVTLKGDVDNLGRIFQSGLEQPTFARMAALSRQVNAFFSVWLPAYCAVHHPDTYTVFAGGDDFFLIGPWLDTQRLAAEMADHFQRYVAGNPDIHFSAGLVMAKPGLPIPTLAAQAEEALDTAKGGGKDAVVLFGQYIPWADWPRLAAAAAELDQLGADYRLSTGYVYGLLQLIDLATAPNNPESPLWRSRFAYRTRRYVVDKLPPDARAPAQVRLATALGEQGIGGLGGAYRIPLFNYFYRQR</sequence>
<evidence type="ECO:0000256" key="4">
    <source>
        <dbReference type="ARBA" id="ARBA00022722"/>
    </source>
</evidence>
<keyword evidence="10" id="KW-0051">Antiviral defense</keyword>
<keyword evidence="9" id="KW-0067">ATP-binding</keyword>
<evidence type="ECO:0000256" key="8">
    <source>
        <dbReference type="ARBA" id="ARBA00022839"/>
    </source>
</evidence>
<accession>A0A4Y4CXQ4</accession>
<keyword evidence="7" id="KW-0378">Hydrolase</keyword>
<dbReference type="Pfam" id="PF18211">
    <property type="entry name" value="Csm1_B"/>
    <property type="match status" value="1"/>
</dbReference>
<dbReference type="InterPro" id="IPR041062">
    <property type="entry name" value="Csm1_B"/>
</dbReference>
<protein>
    <recommendedName>
        <fullName evidence="2">CRISPR system single-strand-specific deoxyribonuclease Cas10/Csm1 (subtype III-A)</fullName>
    </recommendedName>
    <alternativeName>
        <fullName evidence="11">Cyclic oligoadenylate synthase</fullName>
    </alternativeName>
</protein>
<keyword evidence="14" id="KW-1185">Reference proteome</keyword>
<feature type="domain" description="GGDEF" evidence="12">
    <location>
        <begin position="622"/>
        <end position="758"/>
    </location>
</feature>
<dbReference type="GO" id="GO:0004519">
    <property type="term" value="F:endonuclease activity"/>
    <property type="evidence" value="ECO:0007669"/>
    <property type="project" value="UniProtKB-KW"/>
</dbReference>
<dbReference type="InterPro" id="IPR043128">
    <property type="entry name" value="Rev_trsase/Diguanyl_cyclase"/>
</dbReference>
<dbReference type="GO" id="GO:0005524">
    <property type="term" value="F:ATP binding"/>
    <property type="evidence" value="ECO:0007669"/>
    <property type="project" value="UniProtKB-KW"/>
</dbReference>
<keyword evidence="4" id="KW-0540">Nuclease</keyword>
<dbReference type="GO" id="GO:0016740">
    <property type="term" value="F:transferase activity"/>
    <property type="evidence" value="ECO:0007669"/>
    <property type="project" value="UniProtKB-KW"/>
</dbReference>
<evidence type="ECO:0000256" key="2">
    <source>
        <dbReference type="ARBA" id="ARBA00014333"/>
    </source>
</evidence>
<reference evidence="13 14" key="1">
    <citation type="submission" date="2019-06" db="EMBL/GenBank/DDBJ databases">
        <title>Whole genome shotgun sequence of Zoogloea ramigera NBRC 15342.</title>
        <authorList>
            <person name="Hosoyama A."/>
            <person name="Uohara A."/>
            <person name="Ohji S."/>
            <person name="Ichikawa N."/>
        </authorList>
    </citation>
    <scope>NUCLEOTIDE SEQUENCE [LARGE SCALE GENOMIC DNA]</scope>
    <source>
        <strain evidence="13 14">NBRC 15342</strain>
    </source>
</reference>
<keyword evidence="3" id="KW-0808">Transferase</keyword>
<evidence type="ECO:0000313" key="13">
    <source>
        <dbReference type="EMBL" id="GEC97725.1"/>
    </source>
</evidence>
<dbReference type="EMBL" id="BJNV01000117">
    <property type="protein sequence ID" value="GEC97725.1"/>
    <property type="molecule type" value="Genomic_DNA"/>
</dbReference>
<evidence type="ECO:0000256" key="7">
    <source>
        <dbReference type="ARBA" id="ARBA00022801"/>
    </source>
</evidence>
<name>A0A4Y4CXQ4_ZOORA</name>
<dbReference type="InterPro" id="IPR013408">
    <property type="entry name" value="Cas10/Csm1"/>
</dbReference>
<dbReference type="NCBIfam" id="TIGR02578">
    <property type="entry name" value="cas_TM1811_Csm1"/>
    <property type="match status" value="1"/>
</dbReference>
<dbReference type="PANTHER" id="PTHR36528">
    <property type="entry name" value="CRISPR SYSTEM SINGLE-STRAND-SPECIFIC DEOXYRIBONUCLEASE CAS10/CSM1 (SUBTYPE III-A)"/>
    <property type="match status" value="1"/>
</dbReference>
<evidence type="ECO:0000259" key="12">
    <source>
        <dbReference type="PROSITE" id="PS50887"/>
    </source>
</evidence>
<dbReference type="PANTHER" id="PTHR36528:SF1">
    <property type="entry name" value="CRISPR SYSTEM SINGLE-STRAND-SPECIFIC DEOXYRIBONUCLEASE CAS10_CSM1 (SUBTYPE III-A)"/>
    <property type="match status" value="1"/>
</dbReference>
<dbReference type="PROSITE" id="PS50887">
    <property type="entry name" value="GGDEF"/>
    <property type="match status" value="1"/>
</dbReference>
<proteinExistence type="inferred from homology"/>
<comment type="similarity">
    <text evidence="1">Belongs to the CRISPR-associated Cas10/Csm1 family.</text>
</comment>
<keyword evidence="5" id="KW-0547">Nucleotide-binding</keyword>
<dbReference type="Proteomes" id="UP000318422">
    <property type="component" value="Unassembled WGS sequence"/>
</dbReference>
<evidence type="ECO:0000256" key="3">
    <source>
        <dbReference type="ARBA" id="ARBA00022679"/>
    </source>
</evidence>
<dbReference type="InterPro" id="IPR054767">
    <property type="entry name" value="Cas10-Cmr2_palm2"/>
</dbReference>
<comment type="caution">
    <text evidence="13">The sequence shown here is derived from an EMBL/GenBank/DDBJ whole genome shotgun (WGS) entry which is preliminary data.</text>
</comment>
<dbReference type="InterPro" id="IPR000160">
    <property type="entry name" value="GGDEF_dom"/>
</dbReference>
<evidence type="ECO:0000256" key="1">
    <source>
        <dbReference type="ARBA" id="ARBA00005700"/>
    </source>
</evidence>
<evidence type="ECO:0000256" key="10">
    <source>
        <dbReference type="ARBA" id="ARBA00023118"/>
    </source>
</evidence>
<gene>
    <name evidence="13" type="primary">csm1</name>
    <name evidence="13" type="ORF">ZRA01_37980</name>
</gene>
<evidence type="ECO:0000313" key="14">
    <source>
        <dbReference type="Proteomes" id="UP000318422"/>
    </source>
</evidence>
<dbReference type="InterPro" id="IPR052117">
    <property type="entry name" value="Cas10/Csm1_subtype-III-A"/>
</dbReference>
<evidence type="ECO:0000256" key="9">
    <source>
        <dbReference type="ARBA" id="ARBA00022840"/>
    </source>
</evidence>
<dbReference type="Gene3D" id="3.30.70.270">
    <property type="match status" value="1"/>
</dbReference>
<dbReference type="Pfam" id="PF22335">
    <property type="entry name" value="Cas10-Cmr2_palm2"/>
    <property type="match status" value="1"/>
</dbReference>
<evidence type="ECO:0000256" key="6">
    <source>
        <dbReference type="ARBA" id="ARBA00022759"/>
    </source>
</evidence>
<keyword evidence="6" id="KW-0255">Endonuclease</keyword>